<dbReference type="Gene3D" id="3.30.1870.10">
    <property type="entry name" value="EreA-like, domain 2"/>
    <property type="match status" value="1"/>
</dbReference>
<dbReference type="Proteomes" id="UP000238176">
    <property type="component" value="Unassembled WGS sequence"/>
</dbReference>
<dbReference type="CDD" id="cd14728">
    <property type="entry name" value="Ere-like"/>
    <property type="match status" value="1"/>
</dbReference>
<protein>
    <submittedName>
        <fullName evidence="1">Erythromycin esterase</fullName>
    </submittedName>
</protein>
<dbReference type="EMBL" id="PVTJ01000011">
    <property type="protein sequence ID" value="PRY55899.1"/>
    <property type="molecule type" value="Genomic_DNA"/>
</dbReference>
<proteinExistence type="predicted"/>
<keyword evidence="2" id="KW-1185">Reference proteome</keyword>
<dbReference type="InterPro" id="IPR052036">
    <property type="entry name" value="Hydrolase/PRTase-associated"/>
</dbReference>
<dbReference type="OrthoDB" id="9810066at2"/>
<dbReference type="GO" id="GO:0046677">
    <property type="term" value="P:response to antibiotic"/>
    <property type="evidence" value="ECO:0007669"/>
    <property type="project" value="InterPro"/>
</dbReference>
<evidence type="ECO:0000313" key="2">
    <source>
        <dbReference type="Proteomes" id="UP000238176"/>
    </source>
</evidence>
<accession>A0A2T0UDA3</accession>
<dbReference type="PANTHER" id="PTHR31299">
    <property type="entry name" value="ESTERASE, PUTATIVE (AFU_ORTHOLOGUE AFUA_1G05850)-RELATED"/>
    <property type="match status" value="1"/>
</dbReference>
<sequence>MNTTEWIRGHAGPLGDPGPIVAAAKAASVVGIGENTREAAEIDRCRVGIIKALVEEAGYRIIVIPDSANVAERMDAYVLGRRSDLDEVVRSGWLPNRTESTAELLSWVRAFNGRRDVSPVRFAGNGPAQAEPEDYDRVVAAVDAGTAAALRERYEVIRTAHDFNEHLQIHQGVHPGRPFAELAGEALELVRAAAPGQGTVDLAERIVSFHANSVAAKHDFAATSRGIAERIAKAHEESGRKVVYFDGFALTGVVPDAEVALKAGTRFATAGSLLRERFGDGYVSVLLAFGHGVIRGGMRIPEPREGLVERALFDSGVDGALLPLREDGWPGGPVRLRIIAGVYDPAADGDHSMEIPDLAGAVDYLGFVRTITQTRPLPGVVDGVTAGEGRS</sequence>
<dbReference type="RefSeq" id="WP_106366192.1">
    <property type="nucleotide sequence ID" value="NZ_PVTJ01000011.1"/>
</dbReference>
<dbReference type="InterPro" id="IPR007815">
    <property type="entry name" value="Emycin_Estase"/>
</dbReference>
<organism evidence="1 2">
    <name type="scientific">Glycomyces artemisiae</name>
    <dbReference type="NCBI Taxonomy" id="1076443"/>
    <lineage>
        <taxon>Bacteria</taxon>
        <taxon>Bacillati</taxon>
        <taxon>Actinomycetota</taxon>
        <taxon>Actinomycetes</taxon>
        <taxon>Glycomycetales</taxon>
        <taxon>Glycomycetaceae</taxon>
        <taxon>Glycomyces</taxon>
    </lineage>
</organism>
<evidence type="ECO:0000313" key="1">
    <source>
        <dbReference type="EMBL" id="PRY55899.1"/>
    </source>
</evidence>
<reference evidence="1 2" key="1">
    <citation type="submission" date="2018-03" db="EMBL/GenBank/DDBJ databases">
        <title>Genomic Encyclopedia of Type Strains, Phase III (KMG-III): the genomes of soil and plant-associated and newly described type strains.</title>
        <authorList>
            <person name="Whitman W."/>
        </authorList>
    </citation>
    <scope>NUCLEOTIDE SEQUENCE [LARGE SCALE GENOMIC DNA]</scope>
    <source>
        <strain evidence="1 2">CGMCC 4.7067</strain>
    </source>
</reference>
<dbReference type="Gene3D" id="3.40.1660.10">
    <property type="entry name" value="EreA-like (biosynthetic domain)"/>
    <property type="match status" value="1"/>
</dbReference>
<gene>
    <name evidence="1" type="ORF">B0I28_1115</name>
</gene>
<dbReference type="AlphaFoldDB" id="A0A2T0UDA3"/>
<dbReference type="SUPFAM" id="SSF159501">
    <property type="entry name" value="EreA/ChaN-like"/>
    <property type="match status" value="1"/>
</dbReference>
<dbReference type="Pfam" id="PF05139">
    <property type="entry name" value="Erythro_esteras"/>
    <property type="match status" value="1"/>
</dbReference>
<dbReference type="PANTHER" id="PTHR31299:SF0">
    <property type="entry name" value="ESTERASE, PUTATIVE (AFU_ORTHOLOGUE AFUA_1G05850)-RELATED"/>
    <property type="match status" value="1"/>
</dbReference>
<comment type="caution">
    <text evidence="1">The sequence shown here is derived from an EMBL/GenBank/DDBJ whole genome shotgun (WGS) entry which is preliminary data.</text>
</comment>
<name>A0A2T0UDA3_9ACTN</name>